<dbReference type="Proteomes" id="UP001189792">
    <property type="component" value="Unassembled WGS sequence"/>
</dbReference>
<gene>
    <name evidence="2" type="ORF">R77564_05154</name>
    <name evidence="1" type="ORF">R77567_04741</name>
</gene>
<protein>
    <submittedName>
        <fullName evidence="1">Uncharacterized protein</fullName>
    </submittedName>
</protein>
<sequence>MPRITVGRQRRHTPIGLMITNIEAVIGWIDGGHRVRHMAFAVATEFSGEVTLSEVGQLQRHSGSSFKLVSVSLLTHNHFIRLMIR</sequence>
<evidence type="ECO:0000313" key="3">
    <source>
        <dbReference type="Proteomes" id="UP001189792"/>
    </source>
</evidence>
<reference evidence="1 3" key="1">
    <citation type="submission" date="2023-07" db="EMBL/GenBank/DDBJ databases">
        <authorList>
            <person name="Peeters C."/>
        </authorList>
    </citation>
    <scope>NUCLEOTIDE SEQUENCE</scope>
    <source>
        <strain evidence="2 3">LMG 32965</strain>
        <strain evidence="1">R-77567</strain>
    </source>
</reference>
<proteinExistence type="predicted"/>
<accession>A0AAD2C5W1</accession>
<name>A0AAD2C5W1_9RALS</name>
<evidence type="ECO:0000313" key="2">
    <source>
        <dbReference type="EMBL" id="CAJ0904702.1"/>
    </source>
</evidence>
<evidence type="ECO:0000313" key="4">
    <source>
        <dbReference type="Proteomes" id="UP001190491"/>
    </source>
</evidence>
<dbReference type="AlphaFoldDB" id="A0AAD2C5W1"/>
<organism evidence="1 4">
    <name type="scientific">Ralstonia flatus</name>
    <dbReference type="NCBI Taxonomy" id="3058601"/>
    <lineage>
        <taxon>Bacteria</taxon>
        <taxon>Pseudomonadati</taxon>
        <taxon>Pseudomonadota</taxon>
        <taxon>Betaproteobacteria</taxon>
        <taxon>Burkholderiales</taxon>
        <taxon>Burkholderiaceae</taxon>
        <taxon>Ralstonia</taxon>
    </lineage>
</organism>
<evidence type="ECO:0000313" key="1">
    <source>
        <dbReference type="EMBL" id="CAJ0896601.1"/>
    </source>
</evidence>
<keyword evidence="3" id="KW-1185">Reference proteome</keyword>
<dbReference type="EMBL" id="CAUDKO010000017">
    <property type="protein sequence ID" value="CAJ0896601.1"/>
    <property type="molecule type" value="Genomic_DNA"/>
</dbReference>
<dbReference type="EMBL" id="CAUDLI010000017">
    <property type="protein sequence ID" value="CAJ0904702.1"/>
    <property type="molecule type" value="Genomic_DNA"/>
</dbReference>
<comment type="caution">
    <text evidence="1">The sequence shown here is derived from an EMBL/GenBank/DDBJ whole genome shotgun (WGS) entry which is preliminary data.</text>
</comment>
<dbReference type="Proteomes" id="UP001190491">
    <property type="component" value="Unassembled WGS sequence"/>
</dbReference>